<proteinExistence type="predicted"/>
<sequence>MSPVVDRALAASKVMNGRLTSDAPALFSWFSVTQGRLVVKGTVCGAGDR</sequence>
<keyword evidence="2" id="KW-1185">Reference proteome</keyword>
<organism evidence="1 2">
    <name type="scientific">Nonomuraea maheshkhaliensis</name>
    <dbReference type="NCBI Taxonomy" id="419590"/>
    <lineage>
        <taxon>Bacteria</taxon>
        <taxon>Bacillati</taxon>
        <taxon>Actinomycetota</taxon>
        <taxon>Actinomycetes</taxon>
        <taxon>Streptosporangiales</taxon>
        <taxon>Streptosporangiaceae</taxon>
        <taxon>Nonomuraea</taxon>
    </lineage>
</organism>
<comment type="caution">
    <text evidence="1">The sequence shown here is derived from an EMBL/GenBank/DDBJ whole genome shotgun (WGS) entry which is preliminary data.</text>
</comment>
<reference evidence="2" key="1">
    <citation type="journal article" date="2019" name="Int. J. Syst. Evol. Microbiol.">
        <title>The Global Catalogue of Microorganisms (GCM) 10K type strain sequencing project: providing services to taxonomists for standard genome sequencing and annotation.</title>
        <authorList>
            <consortium name="The Broad Institute Genomics Platform"/>
            <consortium name="The Broad Institute Genome Sequencing Center for Infectious Disease"/>
            <person name="Wu L."/>
            <person name="Ma J."/>
        </authorList>
    </citation>
    <scope>NUCLEOTIDE SEQUENCE [LARGE SCALE GENOMIC DNA]</scope>
    <source>
        <strain evidence="2">JCM 13929</strain>
    </source>
</reference>
<accession>A0ABP4RPQ7</accession>
<evidence type="ECO:0000313" key="2">
    <source>
        <dbReference type="Proteomes" id="UP001500064"/>
    </source>
</evidence>
<name>A0ABP4RPQ7_9ACTN</name>
<dbReference type="Proteomes" id="UP001500064">
    <property type="component" value="Unassembled WGS sequence"/>
</dbReference>
<gene>
    <name evidence="1" type="ORF">GCM10009733_063400</name>
</gene>
<dbReference type="EMBL" id="BAAAMU010000056">
    <property type="protein sequence ID" value="GAA1657069.1"/>
    <property type="molecule type" value="Genomic_DNA"/>
</dbReference>
<protein>
    <submittedName>
        <fullName evidence="1">Uncharacterized protein</fullName>
    </submittedName>
</protein>
<evidence type="ECO:0000313" key="1">
    <source>
        <dbReference type="EMBL" id="GAA1657069.1"/>
    </source>
</evidence>